<gene>
    <name evidence="1" type="primary">86</name>
    <name evidence="1" type="ORF">PBI_GAIA_86</name>
</gene>
<dbReference type="Proteomes" id="UP000027491">
    <property type="component" value="Segment"/>
</dbReference>
<accession>A0A068F8R6</accession>
<proteinExistence type="predicted"/>
<protein>
    <submittedName>
        <fullName evidence="1">Uncharacterized protein</fullName>
    </submittedName>
</protein>
<dbReference type="OrthoDB" id="29114at10239"/>
<reference evidence="1 2" key="1">
    <citation type="submission" date="2014-03" db="EMBL/GenBank/DDBJ databases">
        <authorList>
            <person name="Yoder B.A."/>
            <person name="Colicchio M.A."/>
            <person name="Schafer C.E."/>
            <person name="Abrahim M.R."/>
            <person name="Adkins N.L."/>
            <person name="Burke K.A."/>
            <person name="Churilla B.M."/>
            <person name="Cohen K.L."/>
            <person name="Fasoranti T.O."/>
            <person name="Genkil J.S."/>
            <person name="Kramer Z.J."/>
            <person name="Prout A.K."/>
            <person name="Schwarz A.G."/>
            <person name="Tish M."/>
            <person name="Vispute N."/>
            <person name="Wilkes K.E."/>
            <person name="Williams C.R."/>
            <person name="Xiao X."/>
            <person name="Yu V.J."/>
            <person name="Lapin J.S."/>
            <person name="Ott C.T."/>
            <person name="Walburn T.D."/>
            <person name="Bradley K.W."/>
            <person name="Clarke D.Q."/>
            <person name="Lewis M.F."/>
            <person name="Barker L.P."/>
            <person name="Bailey C."/>
            <person name="Asai D.J."/>
            <person name="Bowman C.A."/>
            <person name="Russell D.A."/>
            <person name="Pope W.H."/>
            <person name="Jacobs-Sera D."/>
            <person name="Hendrix R.W."/>
            <person name="Hatfull G.F."/>
        </authorList>
    </citation>
    <scope>NUCLEOTIDE SEQUENCE [LARGE SCALE GENOMIC DNA]</scope>
</reference>
<evidence type="ECO:0000313" key="2">
    <source>
        <dbReference type="Proteomes" id="UP000027491"/>
    </source>
</evidence>
<dbReference type="EMBL" id="KJ567043">
    <property type="protein sequence ID" value="AID58905.1"/>
    <property type="molecule type" value="Genomic_DNA"/>
</dbReference>
<dbReference type="RefSeq" id="YP_009124828.1">
    <property type="nucleotide sequence ID" value="NC_026590.1"/>
</dbReference>
<keyword evidence="2" id="KW-1185">Reference proteome</keyword>
<evidence type="ECO:0000313" key="1">
    <source>
        <dbReference type="EMBL" id="AID58905.1"/>
    </source>
</evidence>
<name>A0A068F8R6_9CAUD</name>
<dbReference type="KEGG" id="vg:23679592"/>
<organism evidence="1 2">
    <name type="scientific">Mycobacterium phage Gaia</name>
    <dbReference type="NCBI Taxonomy" id="1486472"/>
    <lineage>
        <taxon>Viruses</taxon>
        <taxon>Duplodnaviria</taxon>
        <taxon>Heunggongvirae</taxon>
        <taxon>Uroviricota</taxon>
        <taxon>Caudoviricetes</taxon>
        <taxon>Gaiavirus</taxon>
        <taxon>Gaiavirus gaia</taxon>
    </lineage>
</organism>
<dbReference type="GeneID" id="23679592"/>
<sequence>MVEQFTAIADCPKCGRVAVHWLDSPRHPTEQDWADYERAMREYDPFEECLVRNWAGDVVKRMPAIPPPKRPVDEDGSVTRVCVDCGHRWGVE</sequence>